<protein>
    <recommendedName>
        <fullName evidence="3 11">Pectinesterase</fullName>
        <ecNumber evidence="3 11">3.1.1.11</ecNumber>
    </recommendedName>
</protein>
<evidence type="ECO:0000313" key="14">
    <source>
        <dbReference type="Proteomes" id="UP001630127"/>
    </source>
</evidence>
<organism evidence="13 14">
    <name type="scientific">Cinchona calisaya</name>
    <dbReference type="NCBI Taxonomy" id="153742"/>
    <lineage>
        <taxon>Eukaryota</taxon>
        <taxon>Viridiplantae</taxon>
        <taxon>Streptophyta</taxon>
        <taxon>Embryophyta</taxon>
        <taxon>Tracheophyta</taxon>
        <taxon>Spermatophyta</taxon>
        <taxon>Magnoliopsida</taxon>
        <taxon>eudicotyledons</taxon>
        <taxon>Gunneridae</taxon>
        <taxon>Pentapetalae</taxon>
        <taxon>asterids</taxon>
        <taxon>lamiids</taxon>
        <taxon>Gentianales</taxon>
        <taxon>Rubiaceae</taxon>
        <taxon>Cinchonoideae</taxon>
        <taxon>Cinchoneae</taxon>
        <taxon>Cinchona</taxon>
    </lineage>
</organism>
<dbReference type="AlphaFoldDB" id="A0ABD2ZB56"/>
<gene>
    <name evidence="13" type="ORF">ACH5RR_023076</name>
</gene>
<dbReference type="GO" id="GO:0030599">
    <property type="term" value="F:pectinesterase activity"/>
    <property type="evidence" value="ECO:0007669"/>
    <property type="project" value="UniProtKB-UniRule"/>
</dbReference>
<dbReference type="SUPFAM" id="SSF51126">
    <property type="entry name" value="Pectin lyase-like"/>
    <property type="match status" value="1"/>
</dbReference>
<keyword evidence="4 11" id="KW-0134">Cell wall</keyword>
<dbReference type="InterPro" id="IPR018040">
    <property type="entry name" value="Pectinesterase_Tyr_AS"/>
</dbReference>
<dbReference type="PANTHER" id="PTHR31707">
    <property type="entry name" value="PECTINESTERASE"/>
    <property type="match status" value="1"/>
</dbReference>
<dbReference type="Pfam" id="PF01095">
    <property type="entry name" value="Pectinesterase"/>
    <property type="match status" value="1"/>
</dbReference>
<evidence type="ECO:0000256" key="3">
    <source>
        <dbReference type="ARBA" id="ARBA00013229"/>
    </source>
</evidence>
<evidence type="ECO:0000256" key="9">
    <source>
        <dbReference type="ARBA" id="ARBA00047928"/>
    </source>
</evidence>
<accession>A0ABD2ZB56</accession>
<dbReference type="PROSITE" id="PS00800">
    <property type="entry name" value="PECTINESTERASE_1"/>
    <property type="match status" value="1"/>
</dbReference>
<dbReference type="InterPro" id="IPR012334">
    <property type="entry name" value="Pectin_lyas_fold"/>
</dbReference>
<evidence type="ECO:0000256" key="7">
    <source>
        <dbReference type="ARBA" id="ARBA00023085"/>
    </source>
</evidence>
<name>A0ABD2ZB56_9GENT</name>
<dbReference type="EC" id="3.1.1.11" evidence="3 11"/>
<comment type="catalytic activity">
    <reaction evidence="9 11">
        <text>[(1-&gt;4)-alpha-D-galacturonosyl methyl ester](n) + n H2O = [(1-&gt;4)-alpha-D-galacturonosyl](n) + n methanol + n H(+)</text>
        <dbReference type="Rhea" id="RHEA:22380"/>
        <dbReference type="Rhea" id="RHEA-COMP:14570"/>
        <dbReference type="Rhea" id="RHEA-COMP:14573"/>
        <dbReference type="ChEBI" id="CHEBI:15377"/>
        <dbReference type="ChEBI" id="CHEBI:15378"/>
        <dbReference type="ChEBI" id="CHEBI:17790"/>
        <dbReference type="ChEBI" id="CHEBI:140522"/>
        <dbReference type="ChEBI" id="CHEBI:140523"/>
        <dbReference type="EC" id="3.1.1.11"/>
    </reaction>
</comment>
<dbReference type="InterPro" id="IPR000070">
    <property type="entry name" value="Pectinesterase_cat"/>
</dbReference>
<dbReference type="FunFam" id="2.160.20.10:FF:000029">
    <property type="entry name" value="Pectinesterase 4"/>
    <property type="match status" value="1"/>
</dbReference>
<dbReference type="Proteomes" id="UP001630127">
    <property type="component" value="Unassembled WGS sequence"/>
</dbReference>
<evidence type="ECO:0000256" key="11">
    <source>
        <dbReference type="RuleBase" id="RU000589"/>
    </source>
</evidence>
<evidence type="ECO:0000256" key="6">
    <source>
        <dbReference type="ARBA" id="ARBA00022801"/>
    </source>
</evidence>
<dbReference type="PROSITE" id="PS00503">
    <property type="entry name" value="PECTINESTERASE_2"/>
    <property type="match status" value="1"/>
</dbReference>
<comment type="function">
    <text evidence="11">Acts in the modification of cell walls via demethylesterification of cell wall pectin.</text>
</comment>
<dbReference type="GO" id="GO:0042545">
    <property type="term" value="P:cell wall modification"/>
    <property type="evidence" value="ECO:0007669"/>
    <property type="project" value="UniProtKB-UniRule"/>
</dbReference>
<evidence type="ECO:0000313" key="13">
    <source>
        <dbReference type="EMBL" id="KAL3516174.1"/>
    </source>
</evidence>
<keyword evidence="14" id="KW-1185">Reference proteome</keyword>
<evidence type="ECO:0000256" key="1">
    <source>
        <dbReference type="ARBA" id="ARBA00004191"/>
    </source>
</evidence>
<dbReference type="Gene3D" id="2.160.20.10">
    <property type="entry name" value="Single-stranded right-handed beta-helix, Pectin lyase-like"/>
    <property type="match status" value="1"/>
</dbReference>
<reference evidence="13 14" key="1">
    <citation type="submission" date="2024-11" db="EMBL/GenBank/DDBJ databases">
        <title>A near-complete genome assembly of Cinchona calisaya.</title>
        <authorList>
            <person name="Lian D.C."/>
            <person name="Zhao X.W."/>
            <person name="Wei L."/>
        </authorList>
    </citation>
    <scope>NUCLEOTIDE SEQUENCE [LARGE SCALE GENOMIC DNA]</scope>
    <source>
        <tissue evidence="13">Nenye</tissue>
    </source>
</reference>
<keyword evidence="7 11" id="KW-0063">Aspartyl esterase</keyword>
<evidence type="ECO:0000256" key="5">
    <source>
        <dbReference type="ARBA" id="ARBA00022525"/>
    </source>
</evidence>
<keyword evidence="5 11" id="KW-0964">Secreted</keyword>
<evidence type="ECO:0000256" key="2">
    <source>
        <dbReference type="ARBA" id="ARBA00005184"/>
    </source>
</evidence>
<dbReference type="GO" id="GO:0045490">
    <property type="term" value="P:pectin catabolic process"/>
    <property type="evidence" value="ECO:0007669"/>
    <property type="project" value="UniProtKB-UniRule"/>
</dbReference>
<dbReference type="InterPro" id="IPR033131">
    <property type="entry name" value="Pectinesterase_Asp_AS"/>
</dbReference>
<comment type="caution">
    <text evidence="13">The sequence shown here is derived from an EMBL/GenBank/DDBJ whole genome shotgun (WGS) entry which is preliminary data.</text>
</comment>
<proteinExistence type="predicted"/>
<feature type="active site" evidence="10">
    <location>
        <position position="191"/>
    </location>
</feature>
<comment type="subcellular location">
    <subcellularLocation>
        <location evidence="1 11">Secreted</location>
        <location evidence="1 11">Cell wall</location>
    </subcellularLocation>
</comment>
<comment type="pathway">
    <text evidence="2 11">Glycan metabolism; pectin degradation; 2-dehydro-3-deoxy-D-gluconate from pectin: step 1/5.</text>
</comment>
<evidence type="ECO:0000256" key="8">
    <source>
        <dbReference type="ARBA" id="ARBA00023316"/>
    </source>
</evidence>
<keyword evidence="8 11" id="KW-0961">Cell wall biogenesis/degradation</keyword>
<keyword evidence="6 11" id="KW-0378">Hydrolase</keyword>
<evidence type="ECO:0000256" key="4">
    <source>
        <dbReference type="ARBA" id="ARBA00022512"/>
    </source>
</evidence>
<evidence type="ECO:0000259" key="12">
    <source>
        <dbReference type="Pfam" id="PF01095"/>
    </source>
</evidence>
<evidence type="ECO:0000256" key="10">
    <source>
        <dbReference type="PROSITE-ProRule" id="PRU10040"/>
    </source>
</evidence>
<dbReference type="EMBL" id="JBJUIK010000010">
    <property type="protein sequence ID" value="KAL3516174.1"/>
    <property type="molecule type" value="Genomic_DNA"/>
</dbReference>
<feature type="domain" description="Pectinesterase catalytic" evidence="12">
    <location>
        <begin position="50"/>
        <end position="336"/>
    </location>
</feature>
<sequence length="351" mass="38674">MAKAILVALFITLVIGMSLYIGIHFQHKHENKPNSTHTTLAYNATVSTTAKLGSYTKIMDAIASAPTYGESKYYIHVEAGVYVENVYVWKNKTNIALIGDGAEVTMVTMNRKVPVFDTIETATVVVEGNGFIAKFITFENSAGDGAQAVALMAMSDNSAFYGCTFLGYQDTLYAKYGRQFYKNCNIYGTVDIVFGDATAVFQGCNLYARLPNRPITFTAEGREIAQIITGFVLHNCSITAAPELQSSKSLVHAYLGRPWFELSTVIVMQSFLDSIIEPAGWLDWPGRQTDKVTYREYANWGPGSATRARVEWLGYAVLNKSTDVMPFTVSEFISGDSWIPDTGIPYNSGLM</sequence>
<dbReference type="InterPro" id="IPR011050">
    <property type="entry name" value="Pectin_lyase_fold/virulence"/>
</dbReference>